<keyword evidence="3" id="KW-0436">Ligase</keyword>
<dbReference type="PANTHER" id="PTHR22594:SF34">
    <property type="entry name" value="ASPARAGINE--TRNA LIGASE, MITOCHONDRIAL-RELATED"/>
    <property type="match status" value="1"/>
</dbReference>
<accession>A0A9W7DCP3</accession>
<evidence type="ECO:0000259" key="10">
    <source>
        <dbReference type="PROSITE" id="PS50862"/>
    </source>
</evidence>
<evidence type="ECO:0000256" key="3">
    <source>
        <dbReference type="ARBA" id="ARBA00022598"/>
    </source>
</evidence>
<name>A0A9W7DCP3_AMBMO</name>
<dbReference type="OrthoDB" id="43906at2759"/>
<gene>
    <name evidence="11" type="ORF">Amon01_000024500</name>
</gene>
<protein>
    <recommendedName>
        <fullName evidence="9">Asparagine--tRNA ligase, mitochondrial</fullName>
        <ecNumber evidence="2">6.1.1.22</ecNumber>
    </recommendedName>
    <alternativeName>
        <fullName evidence="8">Asparaginyl-tRNA synthetase</fullName>
    </alternativeName>
</protein>
<dbReference type="AlphaFoldDB" id="A0A9W7DCP3"/>
<dbReference type="CDD" id="cd00776">
    <property type="entry name" value="AsxRS_core"/>
    <property type="match status" value="1"/>
</dbReference>
<sequence>MLSRSLRRSLIRQVRFQSTSSTAKSPLPPLSSTKLPFPKCINELYQNPPAPNTPIQLQGWVSATRISKNVAFVDIVDGTSHHDVKCVVRPPSLIPANLNTGSSVQLNGLWVEGKGKQKYEVKISNTAEESDGKKDSNNSLVVLGEVEELYPLQKKVHTAQFLRTIPQYRWRMQHLAALLRFRSYVEASLVEFYNLHSFTKTHPPLVTSSDCEGAGELFKIESNSLVGTKEKFFGKDAFLTVSTQLHLEVMCAALSRVWTLTPCFRAEESDTNRHLSEFWMLEAEIAFIDHVDQLTKFSEMMIKHVVRKLVKDADNFGTDLLESMLSKEQVQQIRQRWNMLLAKEWDSITYTKAIEILKDAHAKDNTIFKYEPVWGEGLRSEHEKWLAGSYFKNPVFVTDYPIEEKAFYMSINADESTPTKTVACFDLLVPDIGELIGGSMREHDLKKLEAEIQRRGMNLESFDWYLALRENGSVPHGGFGMGFERLLQYLSCTDNIRDVIPFPRSVNNCPC</sequence>
<dbReference type="GO" id="GO:0005739">
    <property type="term" value="C:mitochondrion"/>
    <property type="evidence" value="ECO:0007669"/>
    <property type="project" value="TreeGrafter"/>
</dbReference>
<organism evidence="11 12">
    <name type="scientific">Ambrosiozyma monospora</name>
    <name type="common">Yeast</name>
    <name type="synonym">Endomycopsis monosporus</name>
    <dbReference type="NCBI Taxonomy" id="43982"/>
    <lineage>
        <taxon>Eukaryota</taxon>
        <taxon>Fungi</taxon>
        <taxon>Dikarya</taxon>
        <taxon>Ascomycota</taxon>
        <taxon>Saccharomycotina</taxon>
        <taxon>Pichiomycetes</taxon>
        <taxon>Pichiales</taxon>
        <taxon>Pichiaceae</taxon>
        <taxon>Ambrosiozyma</taxon>
    </lineage>
</organism>
<feature type="domain" description="Aminoacyl-transfer RNA synthetases class-II family profile" evidence="10">
    <location>
        <begin position="179"/>
        <end position="501"/>
    </location>
</feature>
<dbReference type="NCBIfam" id="TIGR00457">
    <property type="entry name" value="asnS"/>
    <property type="match status" value="1"/>
</dbReference>
<dbReference type="InterPro" id="IPR004522">
    <property type="entry name" value="Asn-tRNA-ligase"/>
</dbReference>
<dbReference type="Proteomes" id="UP001165063">
    <property type="component" value="Unassembled WGS sequence"/>
</dbReference>
<dbReference type="CDD" id="cd04318">
    <property type="entry name" value="EcAsnRS_like_N"/>
    <property type="match status" value="1"/>
</dbReference>
<dbReference type="InterPro" id="IPR012340">
    <property type="entry name" value="NA-bd_OB-fold"/>
</dbReference>
<evidence type="ECO:0000256" key="2">
    <source>
        <dbReference type="ARBA" id="ARBA00012816"/>
    </source>
</evidence>
<comment type="similarity">
    <text evidence="1">Belongs to the class-II aminoacyl-tRNA synthetase family.</text>
</comment>
<evidence type="ECO:0000256" key="5">
    <source>
        <dbReference type="ARBA" id="ARBA00022840"/>
    </source>
</evidence>
<keyword evidence="4" id="KW-0547">Nucleotide-binding</keyword>
<dbReference type="Pfam" id="PF00152">
    <property type="entry name" value="tRNA-synt_2"/>
    <property type="match status" value="1"/>
</dbReference>
<evidence type="ECO:0000313" key="11">
    <source>
        <dbReference type="EMBL" id="GMG19151.1"/>
    </source>
</evidence>
<evidence type="ECO:0000256" key="1">
    <source>
        <dbReference type="ARBA" id="ARBA00008226"/>
    </source>
</evidence>
<dbReference type="EMBL" id="BSXU01000069">
    <property type="protein sequence ID" value="GMG19151.1"/>
    <property type="molecule type" value="Genomic_DNA"/>
</dbReference>
<keyword evidence="5" id="KW-0067">ATP-binding</keyword>
<dbReference type="SUPFAM" id="SSF50249">
    <property type="entry name" value="Nucleic acid-binding proteins"/>
    <property type="match status" value="1"/>
</dbReference>
<evidence type="ECO:0000256" key="6">
    <source>
        <dbReference type="ARBA" id="ARBA00022917"/>
    </source>
</evidence>
<reference evidence="11" key="1">
    <citation type="submission" date="2023-04" db="EMBL/GenBank/DDBJ databases">
        <title>Ambrosiozyma monospora NBRC 1965.</title>
        <authorList>
            <person name="Ichikawa N."/>
            <person name="Sato H."/>
            <person name="Tonouchi N."/>
        </authorList>
    </citation>
    <scope>NUCLEOTIDE SEQUENCE</scope>
    <source>
        <strain evidence="11">NBRC 1965</strain>
    </source>
</reference>
<keyword evidence="12" id="KW-1185">Reference proteome</keyword>
<dbReference type="GO" id="GO:0006421">
    <property type="term" value="P:asparaginyl-tRNA aminoacylation"/>
    <property type="evidence" value="ECO:0007669"/>
    <property type="project" value="InterPro"/>
</dbReference>
<dbReference type="InterPro" id="IPR045864">
    <property type="entry name" value="aa-tRNA-synth_II/BPL/LPL"/>
</dbReference>
<comment type="caution">
    <text evidence="11">The sequence shown here is derived from an EMBL/GenBank/DDBJ whole genome shotgun (WGS) entry which is preliminary data.</text>
</comment>
<evidence type="ECO:0000256" key="4">
    <source>
        <dbReference type="ARBA" id="ARBA00022741"/>
    </source>
</evidence>
<dbReference type="InterPro" id="IPR004364">
    <property type="entry name" value="Aa-tRNA-synt_II"/>
</dbReference>
<dbReference type="SUPFAM" id="SSF55681">
    <property type="entry name" value="Class II aaRS and biotin synthetases"/>
    <property type="match status" value="1"/>
</dbReference>
<dbReference type="PROSITE" id="PS50862">
    <property type="entry name" value="AA_TRNA_LIGASE_II"/>
    <property type="match status" value="1"/>
</dbReference>
<dbReference type="GO" id="GO:0004816">
    <property type="term" value="F:asparagine-tRNA ligase activity"/>
    <property type="evidence" value="ECO:0007669"/>
    <property type="project" value="UniProtKB-EC"/>
</dbReference>
<dbReference type="Gene3D" id="2.40.50.140">
    <property type="entry name" value="Nucleic acid-binding proteins"/>
    <property type="match status" value="1"/>
</dbReference>
<dbReference type="NCBIfam" id="NF003037">
    <property type="entry name" value="PRK03932.1"/>
    <property type="match status" value="1"/>
</dbReference>
<keyword evidence="7" id="KW-0030">Aminoacyl-tRNA synthetase</keyword>
<dbReference type="PRINTS" id="PR01042">
    <property type="entry name" value="TRNASYNTHASP"/>
</dbReference>
<proteinExistence type="inferred from homology"/>
<dbReference type="EC" id="6.1.1.22" evidence="2"/>
<keyword evidence="6" id="KW-0648">Protein biosynthesis</keyword>
<evidence type="ECO:0000256" key="9">
    <source>
        <dbReference type="ARBA" id="ARBA00068798"/>
    </source>
</evidence>
<evidence type="ECO:0000313" key="12">
    <source>
        <dbReference type="Proteomes" id="UP001165063"/>
    </source>
</evidence>
<dbReference type="GO" id="GO:0005524">
    <property type="term" value="F:ATP binding"/>
    <property type="evidence" value="ECO:0007669"/>
    <property type="project" value="UniProtKB-KW"/>
</dbReference>
<evidence type="ECO:0000256" key="8">
    <source>
        <dbReference type="ARBA" id="ARBA00029886"/>
    </source>
</evidence>
<dbReference type="InterPro" id="IPR006195">
    <property type="entry name" value="aa-tRNA-synth_II"/>
</dbReference>
<dbReference type="PANTHER" id="PTHR22594">
    <property type="entry name" value="ASPARTYL/LYSYL-TRNA SYNTHETASE"/>
    <property type="match status" value="1"/>
</dbReference>
<dbReference type="Gene3D" id="3.30.930.10">
    <property type="entry name" value="Bira Bifunctional Protein, Domain 2"/>
    <property type="match status" value="1"/>
</dbReference>
<evidence type="ECO:0000256" key="7">
    <source>
        <dbReference type="ARBA" id="ARBA00023146"/>
    </source>
</evidence>
<dbReference type="FunFam" id="3.30.930.10:FF:000016">
    <property type="entry name" value="Asparagine--tRNA ligase"/>
    <property type="match status" value="1"/>
</dbReference>
<dbReference type="InterPro" id="IPR002312">
    <property type="entry name" value="Asp/Asn-tRNA-synth_IIb"/>
</dbReference>